<sequence length="143" mass="17004">MLIKEQADFGFMYSLSEESGIKIHEHAIKRYKQRVESGLNLEECVATIVKKYQEGRKEKGKDRKKRDFIEKATLSYFNDEQYIVAYKKRDYLLIATIAKNTILLEPTTGKPKIALKKEENDKKNKSPYRRNDIDRYLHQIWNK</sequence>
<dbReference type="AlphaFoldDB" id="A0A518V1P3"/>
<dbReference type="Proteomes" id="UP000319432">
    <property type="component" value="Plasmid p1821L01"/>
</dbReference>
<dbReference type="OrthoDB" id="9888078at2"/>
<keyword evidence="2" id="KW-1185">Reference proteome</keyword>
<evidence type="ECO:0000313" key="1">
    <source>
        <dbReference type="EMBL" id="QDX90907.1"/>
    </source>
</evidence>
<reference evidence="1 2" key="1">
    <citation type="submission" date="2018-11" db="EMBL/GenBank/DDBJ databases">
        <title>Phylogenetic determinants of toxin gene distribution in genomes of Brevibacillus laterosporus.</title>
        <authorList>
            <person name="Glare T.R."/>
            <person name="Durrant A."/>
            <person name="Berry C."/>
            <person name="Palma L."/>
            <person name="Ormskirk M."/>
            <person name="Cox M.O."/>
        </authorList>
    </citation>
    <scope>NUCLEOTIDE SEQUENCE [LARGE SCALE GENOMIC DNA]</scope>
    <source>
        <strain evidence="1 2">1821L</strain>
        <plasmid evidence="1 2">p1821L01</plasmid>
    </source>
</reference>
<evidence type="ECO:0000313" key="2">
    <source>
        <dbReference type="Proteomes" id="UP000319432"/>
    </source>
</evidence>
<proteinExistence type="predicted"/>
<protein>
    <submittedName>
        <fullName evidence="1">Uncharacterized protein</fullName>
    </submittedName>
</protein>
<keyword evidence="1" id="KW-0614">Plasmid</keyword>
<name>A0A518V1P3_BRELA</name>
<organism evidence="1 2">
    <name type="scientific">Brevibacillus laterosporus</name>
    <name type="common">Bacillus laterosporus</name>
    <dbReference type="NCBI Taxonomy" id="1465"/>
    <lineage>
        <taxon>Bacteria</taxon>
        <taxon>Bacillati</taxon>
        <taxon>Bacillota</taxon>
        <taxon>Bacilli</taxon>
        <taxon>Bacillales</taxon>
        <taxon>Paenibacillaceae</taxon>
        <taxon>Brevibacillus</taxon>
    </lineage>
</organism>
<geneLocation type="plasmid" evidence="1 2">
    <name>p1821L01</name>
</geneLocation>
<dbReference type="EMBL" id="CP033461">
    <property type="protein sequence ID" value="QDX90907.1"/>
    <property type="molecule type" value="Genomic_DNA"/>
</dbReference>
<gene>
    <name evidence="1" type="ORF">EEL30_00010</name>
</gene>
<accession>A0A518V1P3</accession>